<dbReference type="HOGENOM" id="CLU_2911756_0_0_3"/>
<dbReference type="OrthoDB" id="586593at2"/>
<dbReference type="KEGG" id="amr:AM1_0623"/>
<evidence type="ECO:0000313" key="2">
    <source>
        <dbReference type="Proteomes" id="UP000000268"/>
    </source>
</evidence>
<evidence type="ECO:0000313" key="1">
    <source>
        <dbReference type="EMBL" id="ABW25672.1"/>
    </source>
</evidence>
<sequence>MKDDVVEAAHERQRLSVLHKQLIISLKFHHSQTLEQIPVEMAVQAMIEVWQACNPSQSPKD</sequence>
<reference evidence="1 2" key="1">
    <citation type="journal article" date="2008" name="Proc. Natl. Acad. Sci. U.S.A.">
        <title>Niche adaptation and genome expansion in the chlorophyll d-producing cyanobacterium Acaryochloris marina.</title>
        <authorList>
            <person name="Swingley W.D."/>
            <person name="Chen M."/>
            <person name="Cheung P.C."/>
            <person name="Conrad A.L."/>
            <person name="Dejesa L.C."/>
            <person name="Hao J."/>
            <person name="Honchak B.M."/>
            <person name="Karbach L.E."/>
            <person name="Kurdoglu A."/>
            <person name="Lahiri S."/>
            <person name="Mastrian S.D."/>
            <person name="Miyashita H."/>
            <person name="Page L."/>
            <person name="Ramakrishna P."/>
            <person name="Satoh S."/>
            <person name="Sattley W.M."/>
            <person name="Shimada Y."/>
            <person name="Taylor H.L."/>
            <person name="Tomo T."/>
            <person name="Tsuchiya T."/>
            <person name="Wang Z.T."/>
            <person name="Raymond J."/>
            <person name="Mimuro M."/>
            <person name="Blankenship R.E."/>
            <person name="Touchman J.W."/>
        </authorList>
    </citation>
    <scope>NUCLEOTIDE SEQUENCE [LARGE SCALE GENOMIC DNA]</scope>
    <source>
        <strain evidence="2">MBIC 11017</strain>
    </source>
</reference>
<dbReference type="Proteomes" id="UP000000268">
    <property type="component" value="Chromosome"/>
</dbReference>
<proteinExistence type="predicted"/>
<dbReference type="RefSeq" id="WP_010470992.1">
    <property type="nucleotide sequence ID" value="NC_009925.1"/>
</dbReference>
<keyword evidence="2" id="KW-1185">Reference proteome</keyword>
<dbReference type="AlphaFoldDB" id="B0CD81"/>
<accession>B0CD81</accession>
<organism evidence="1 2">
    <name type="scientific">Acaryochloris marina (strain MBIC 11017)</name>
    <dbReference type="NCBI Taxonomy" id="329726"/>
    <lineage>
        <taxon>Bacteria</taxon>
        <taxon>Bacillati</taxon>
        <taxon>Cyanobacteriota</taxon>
        <taxon>Cyanophyceae</taxon>
        <taxon>Acaryochloridales</taxon>
        <taxon>Acaryochloridaceae</taxon>
        <taxon>Acaryochloris</taxon>
    </lineage>
</organism>
<protein>
    <submittedName>
        <fullName evidence="1">Uncharacterized protein</fullName>
    </submittedName>
</protein>
<name>B0CD81_ACAM1</name>
<gene>
    <name evidence="1" type="ordered locus">AM1_0623</name>
</gene>
<dbReference type="EMBL" id="CP000828">
    <property type="protein sequence ID" value="ABW25672.1"/>
    <property type="molecule type" value="Genomic_DNA"/>
</dbReference>